<dbReference type="EMBL" id="BN001305">
    <property type="protein sequence ID" value="CBF81621.1"/>
    <property type="molecule type" value="Genomic_DNA"/>
</dbReference>
<reference evidence="2" key="1">
    <citation type="journal article" date="2005" name="Nature">
        <title>Sequencing of Aspergillus nidulans and comparative analysis with A. fumigatus and A. oryzae.</title>
        <authorList>
            <person name="Galagan J.E."/>
            <person name="Calvo S.E."/>
            <person name="Cuomo C."/>
            <person name="Ma L.J."/>
            <person name="Wortman J.R."/>
            <person name="Batzoglou S."/>
            <person name="Lee S.I."/>
            <person name="Basturkmen M."/>
            <person name="Spevak C.C."/>
            <person name="Clutterbuck J."/>
            <person name="Kapitonov V."/>
            <person name="Jurka J."/>
            <person name="Scazzocchio C."/>
            <person name="Farman M."/>
            <person name="Butler J."/>
            <person name="Purcell S."/>
            <person name="Harris S."/>
            <person name="Braus G.H."/>
            <person name="Draht O."/>
            <person name="Busch S."/>
            <person name="D'Enfert C."/>
            <person name="Bouchier C."/>
            <person name="Goldman G.H."/>
            <person name="Bell-Pedersen D."/>
            <person name="Griffiths-Jones S."/>
            <person name="Doonan J.H."/>
            <person name="Yu J."/>
            <person name="Vienken K."/>
            <person name="Pain A."/>
            <person name="Freitag M."/>
            <person name="Selker E.U."/>
            <person name="Archer D.B."/>
            <person name="Penalva M.A."/>
            <person name="Oakley B.R."/>
            <person name="Momany M."/>
            <person name="Tanaka T."/>
            <person name="Kumagai T."/>
            <person name="Asai K."/>
            <person name="Machida M."/>
            <person name="Nierman W.C."/>
            <person name="Denning D.W."/>
            <person name="Caddick M."/>
            <person name="Hynes M."/>
            <person name="Paoletti M."/>
            <person name="Fischer R."/>
            <person name="Miller B."/>
            <person name="Dyer P."/>
            <person name="Sachs M.S."/>
            <person name="Osmani S.A."/>
            <person name="Birren B.W."/>
        </authorList>
    </citation>
    <scope>NUCLEOTIDE SEQUENCE [LARGE SCALE GENOMIC DNA]</scope>
    <source>
        <strain evidence="2">FGSC A4 / ATCC 38163 / CBS 112.46 / NRRL 194 / M139</strain>
    </source>
</reference>
<keyword evidence="2" id="KW-1185">Reference proteome</keyword>
<reference evidence="2" key="2">
    <citation type="journal article" date="2009" name="Fungal Genet. Biol.">
        <title>The 2008 update of the Aspergillus nidulans genome annotation: a community effort.</title>
        <authorList>
            <person name="Wortman J.R."/>
            <person name="Gilsenan J.M."/>
            <person name="Joardar V."/>
            <person name="Deegan J."/>
            <person name="Clutterbuck J."/>
            <person name="Andersen M.R."/>
            <person name="Archer D."/>
            <person name="Bencina M."/>
            <person name="Braus G."/>
            <person name="Coutinho P."/>
            <person name="von Dohren H."/>
            <person name="Doonan J."/>
            <person name="Driessen A.J."/>
            <person name="Durek P."/>
            <person name="Espeso E."/>
            <person name="Fekete E."/>
            <person name="Flipphi M."/>
            <person name="Estrada C.G."/>
            <person name="Geysens S."/>
            <person name="Goldman G."/>
            <person name="de Groot P.W."/>
            <person name="Hansen K."/>
            <person name="Harris S.D."/>
            <person name="Heinekamp T."/>
            <person name="Helmstaedt K."/>
            <person name="Henrissat B."/>
            <person name="Hofmann G."/>
            <person name="Homan T."/>
            <person name="Horio T."/>
            <person name="Horiuchi H."/>
            <person name="James S."/>
            <person name="Jones M."/>
            <person name="Karaffa L."/>
            <person name="Karanyi Z."/>
            <person name="Kato M."/>
            <person name="Keller N."/>
            <person name="Kelly D.E."/>
            <person name="Kiel J.A."/>
            <person name="Kim J.M."/>
            <person name="van der Klei I.J."/>
            <person name="Klis F.M."/>
            <person name="Kovalchuk A."/>
            <person name="Krasevec N."/>
            <person name="Kubicek C.P."/>
            <person name="Liu B."/>
            <person name="Maccabe A."/>
            <person name="Meyer V."/>
            <person name="Mirabito P."/>
            <person name="Miskei M."/>
            <person name="Mos M."/>
            <person name="Mullins J."/>
            <person name="Nelson D.R."/>
            <person name="Nielsen J."/>
            <person name="Oakley B.R."/>
            <person name="Osmani S.A."/>
            <person name="Pakula T."/>
            <person name="Paszewski A."/>
            <person name="Paulsen I."/>
            <person name="Pilsyk S."/>
            <person name="Pocsi I."/>
            <person name="Punt P.J."/>
            <person name="Ram A.F."/>
            <person name="Ren Q."/>
            <person name="Robellet X."/>
            <person name="Robson G."/>
            <person name="Seiboth B."/>
            <person name="van Solingen P."/>
            <person name="Specht T."/>
            <person name="Sun J."/>
            <person name="Taheri-Talesh N."/>
            <person name="Takeshita N."/>
            <person name="Ussery D."/>
            <person name="vanKuyk P.A."/>
            <person name="Visser H."/>
            <person name="van de Vondervoort P.J."/>
            <person name="de Vries R.P."/>
            <person name="Walton J."/>
            <person name="Xiang X."/>
            <person name="Xiong Y."/>
            <person name="Zeng A.P."/>
            <person name="Brandt B.W."/>
            <person name="Cornell M.J."/>
            <person name="van den Hondel C.A."/>
            <person name="Visser J."/>
            <person name="Oliver S.G."/>
            <person name="Turner G."/>
        </authorList>
    </citation>
    <scope>GENOME REANNOTATION</scope>
    <source>
        <strain evidence="2">FGSC A4 / ATCC 38163 / CBS 112.46 / NRRL 194 / M139</strain>
    </source>
</reference>
<sequence length="93" mass="10455">MARRDYGDWNINPGTSTRLWNMDPDANPGLQTPFPPPVSSGASLIDNLEHRLRDMSNLTWDPRHRPTSAVLFGEQYSSATPNNLKILYSLGRS</sequence>
<accession>C8VG24</accession>
<dbReference type="Proteomes" id="UP000000560">
    <property type="component" value="Chromosome V"/>
</dbReference>
<dbReference type="AlphaFoldDB" id="C8VG24"/>
<dbReference type="KEGG" id="ani:ANIA_11482"/>
<dbReference type="RefSeq" id="XP_050468237.1">
    <property type="nucleotide sequence ID" value="XM_050612297.1"/>
</dbReference>
<dbReference type="InParanoid" id="C8VG24"/>
<organism evidence="1 2">
    <name type="scientific">Emericella nidulans (strain FGSC A4 / ATCC 38163 / CBS 112.46 / NRRL 194 / M139)</name>
    <name type="common">Aspergillus nidulans</name>
    <dbReference type="NCBI Taxonomy" id="227321"/>
    <lineage>
        <taxon>Eukaryota</taxon>
        <taxon>Fungi</taxon>
        <taxon>Dikarya</taxon>
        <taxon>Ascomycota</taxon>
        <taxon>Pezizomycotina</taxon>
        <taxon>Eurotiomycetes</taxon>
        <taxon>Eurotiomycetidae</taxon>
        <taxon>Eurotiales</taxon>
        <taxon>Aspergillaceae</taxon>
        <taxon>Aspergillus</taxon>
        <taxon>Aspergillus subgen. Nidulantes</taxon>
    </lineage>
</organism>
<evidence type="ECO:0000313" key="2">
    <source>
        <dbReference type="Proteomes" id="UP000000560"/>
    </source>
</evidence>
<evidence type="ECO:0000313" key="1">
    <source>
        <dbReference type="EMBL" id="CBF81621.1"/>
    </source>
</evidence>
<gene>
    <name evidence="1" type="ORF">ANIA_11482</name>
</gene>
<name>C8VG24_EMENI</name>
<dbReference type="HOGENOM" id="CLU_2399670_0_0_1"/>
<dbReference type="GeneID" id="74897059"/>
<protein>
    <submittedName>
        <fullName evidence="1">Uncharacterized protein</fullName>
    </submittedName>
</protein>
<proteinExistence type="predicted"/>